<dbReference type="Pfam" id="PF11731">
    <property type="entry name" value="Cdd1"/>
    <property type="match status" value="1"/>
</dbReference>
<proteinExistence type="predicted"/>
<name>A0ABV9JNP9_9GAMM</name>
<organism evidence="2 3">
    <name type="scientific">Rheinheimera marina</name>
    <dbReference type="NCBI Taxonomy" id="1774958"/>
    <lineage>
        <taxon>Bacteria</taxon>
        <taxon>Pseudomonadati</taxon>
        <taxon>Pseudomonadota</taxon>
        <taxon>Gammaproteobacteria</taxon>
        <taxon>Chromatiales</taxon>
        <taxon>Chromatiaceae</taxon>
        <taxon>Rheinheimera</taxon>
    </lineage>
</organism>
<reference evidence="3" key="1">
    <citation type="journal article" date="2019" name="Int. J. Syst. Evol. Microbiol.">
        <title>The Global Catalogue of Microorganisms (GCM) 10K type strain sequencing project: providing services to taxonomists for standard genome sequencing and annotation.</title>
        <authorList>
            <consortium name="The Broad Institute Genomics Platform"/>
            <consortium name="The Broad Institute Genome Sequencing Center for Infectious Disease"/>
            <person name="Wu L."/>
            <person name="Ma J."/>
        </authorList>
    </citation>
    <scope>NUCLEOTIDE SEQUENCE [LARGE SCALE GENOMIC DNA]</scope>
    <source>
        <strain evidence="3">DT28</strain>
    </source>
</reference>
<dbReference type="Gene3D" id="1.10.150.20">
    <property type="entry name" value="5' to 3' exonuclease, C-terminal subdomain"/>
    <property type="match status" value="1"/>
</dbReference>
<dbReference type="Proteomes" id="UP001595962">
    <property type="component" value="Unassembled WGS sequence"/>
</dbReference>
<sequence>MHPDKVSRSRLQQLTDLPNIGPASAADLRLLGITQPDELRSRDPYQMYQQLCELTGQRHDPCVIDVFISVTRFMQGEDAKAWWCYTDERKQYLQEPAQ</sequence>
<keyword evidence="3" id="KW-1185">Reference proteome</keyword>
<dbReference type="InterPro" id="IPR021725">
    <property type="entry name" value="Cdd1"/>
</dbReference>
<dbReference type="RefSeq" id="WP_377334393.1">
    <property type="nucleotide sequence ID" value="NZ_JBHSGB010000010.1"/>
</dbReference>
<gene>
    <name evidence="2" type="ORF">ACFO3I_12770</name>
</gene>
<protein>
    <submittedName>
        <fullName evidence="2">Helix-hairpin-helix domain-containing protein</fullName>
    </submittedName>
</protein>
<comment type="caution">
    <text evidence="2">The sequence shown here is derived from an EMBL/GenBank/DDBJ whole genome shotgun (WGS) entry which is preliminary data.</text>
</comment>
<evidence type="ECO:0000313" key="2">
    <source>
        <dbReference type="EMBL" id="MFC4655881.1"/>
    </source>
</evidence>
<evidence type="ECO:0000256" key="1">
    <source>
        <dbReference type="SAM" id="MobiDB-lite"/>
    </source>
</evidence>
<feature type="region of interest" description="Disordered" evidence="1">
    <location>
        <begin position="1"/>
        <end position="21"/>
    </location>
</feature>
<accession>A0ABV9JNP9</accession>
<dbReference type="EMBL" id="JBHSGB010000010">
    <property type="protein sequence ID" value="MFC4655881.1"/>
    <property type="molecule type" value="Genomic_DNA"/>
</dbReference>
<evidence type="ECO:0000313" key="3">
    <source>
        <dbReference type="Proteomes" id="UP001595962"/>
    </source>
</evidence>